<dbReference type="OrthoDB" id="433474at2759"/>
<dbReference type="InterPro" id="IPR029058">
    <property type="entry name" value="AB_hydrolase_fold"/>
</dbReference>
<dbReference type="SUPFAM" id="SSF53474">
    <property type="entry name" value="alpha/beta-Hydrolases"/>
    <property type="match status" value="1"/>
</dbReference>
<dbReference type="PANTHER" id="PTHR48081">
    <property type="entry name" value="AB HYDROLASE SUPERFAMILY PROTEIN C4A8.06C"/>
    <property type="match status" value="1"/>
</dbReference>
<sequence length="323" mass="36311">MIQESFSPVNVRCCREDGILNMETEQIQMYSSKDLLENVLRKELKVHDANADYKPRTKFLSVTLITGSMSSWKKMNKEELEKQYSPSRWSHRMDKDAVIEAHIRELTKAPALLIYFHGGYWQLLSKDLSGFMVPPLVNSGAIVVAVDYALAPKGNMDLIVSQVRRSVASIVQQYSALSGVYLCGHSAGAHLGAMVLCTDWAEYGVLPDIKGALLVSGIYDLCPIVHTSVNDPLQMTEGDALRNSPLQFVNIMKRHCEIVVSVAQHDSDEFKKQSQEYYQAVKAAGLNVCFQNVPNTDHFDIIEKLMEENYELTQVLLKMMTGK</sequence>
<dbReference type="GO" id="GO:0004061">
    <property type="term" value="F:arylformamidase activity"/>
    <property type="evidence" value="ECO:0007669"/>
    <property type="project" value="TreeGrafter"/>
</dbReference>
<gene>
    <name evidence="3" type="ORF">scyTo_0005542</name>
</gene>
<name>A0A401P9E1_SCYTO</name>
<dbReference type="OMA" id="RQSRDFA"/>
<evidence type="ECO:0000313" key="3">
    <source>
        <dbReference type="EMBL" id="GCB69787.1"/>
    </source>
</evidence>
<dbReference type="Gene3D" id="3.40.50.1820">
    <property type="entry name" value="alpha/beta hydrolase"/>
    <property type="match status" value="1"/>
</dbReference>
<dbReference type="AlphaFoldDB" id="A0A401P9E1"/>
<proteinExistence type="predicted"/>
<protein>
    <recommendedName>
        <fullName evidence="2">Alpha/beta hydrolase fold-3 domain-containing protein</fullName>
    </recommendedName>
</protein>
<feature type="domain" description="Alpha/beta hydrolase fold-3" evidence="2">
    <location>
        <begin position="113"/>
        <end position="298"/>
    </location>
</feature>
<accession>A0A401P9E1</accession>
<keyword evidence="1" id="KW-0378">Hydrolase</keyword>
<dbReference type="InterPro" id="IPR013094">
    <property type="entry name" value="AB_hydrolase_3"/>
</dbReference>
<dbReference type="Proteomes" id="UP000288216">
    <property type="component" value="Unassembled WGS sequence"/>
</dbReference>
<organism evidence="3 4">
    <name type="scientific">Scyliorhinus torazame</name>
    <name type="common">Cloudy catshark</name>
    <name type="synonym">Catulus torazame</name>
    <dbReference type="NCBI Taxonomy" id="75743"/>
    <lineage>
        <taxon>Eukaryota</taxon>
        <taxon>Metazoa</taxon>
        <taxon>Chordata</taxon>
        <taxon>Craniata</taxon>
        <taxon>Vertebrata</taxon>
        <taxon>Chondrichthyes</taxon>
        <taxon>Elasmobranchii</taxon>
        <taxon>Galeomorphii</taxon>
        <taxon>Galeoidea</taxon>
        <taxon>Carcharhiniformes</taxon>
        <taxon>Scyliorhinidae</taxon>
        <taxon>Scyliorhinus</taxon>
    </lineage>
</organism>
<dbReference type="PANTHER" id="PTHR48081:SF33">
    <property type="entry name" value="KYNURENINE FORMAMIDASE"/>
    <property type="match status" value="1"/>
</dbReference>
<comment type="caution">
    <text evidence="3">The sequence shown here is derived from an EMBL/GenBank/DDBJ whole genome shotgun (WGS) entry which is preliminary data.</text>
</comment>
<keyword evidence="4" id="KW-1185">Reference proteome</keyword>
<dbReference type="STRING" id="75743.A0A401P9E1"/>
<dbReference type="InterPro" id="IPR050300">
    <property type="entry name" value="GDXG_lipolytic_enzyme"/>
</dbReference>
<evidence type="ECO:0000256" key="1">
    <source>
        <dbReference type="ARBA" id="ARBA00022801"/>
    </source>
</evidence>
<reference evidence="3 4" key="1">
    <citation type="journal article" date="2018" name="Nat. Ecol. Evol.">
        <title>Shark genomes provide insights into elasmobranch evolution and the origin of vertebrates.</title>
        <authorList>
            <person name="Hara Y"/>
            <person name="Yamaguchi K"/>
            <person name="Onimaru K"/>
            <person name="Kadota M"/>
            <person name="Koyanagi M"/>
            <person name="Keeley SD"/>
            <person name="Tatsumi K"/>
            <person name="Tanaka K"/>
            <person name="Motone F"/>
            <person name="Kageyama Y"/>
            <person name="Nozu R"/>
            <person name="Adachi N"/>
            <person name="Nishimura O"/>
            <person name="Nakagawa R"/>
            <person name="Tanegashima C"/>
            <person name="Kiyatake I"/>
            <person name="Matsumoto R"/>
            <person name="Murakumo K"/>
            <person name="Nishida K"/>
            <person name="Terakita A"/>
            <person name="Kuratani S"/>
            <person name="Sato K"/>
            <person name="Hyodo S Kuraku.S."/>
        </authorList>
    </citation>
    <scope>NUCLEOTIDE SEQUENCE [LARGE SCALE GENOMIC DNA]</scope>
</reference>
<dbReference type="Pfam" id="PF07859">
    <property type="entry name" value="Abhydrolase_3"/>
    <property type="match status" value="1"/>
</dbReference>
<dbReference type="EMBL" id="BFAA01001738">
    <property type="protein sequence ID" value="GCB69787.1"/>
    <property type="molecule type" value="Genomic_DNA"/>
</dbReference>
<evidence type="ECO:0000259" key="2">
    <source>
        <dbReference type="Pfam" id="PF07859"/>
    </source>
</evidence>
<evidence type="ECO:0000313" key="4">
    <source>
        <dbReference type="Proteomes" id="UP000288216"/>
    </source>
</evidence>